<dbReference type="InterPro" id="IPR025703">
    <property type="entry name" value="Bifunct_PutA"/>
</dbReference>
<keyword evidence="5" id="KW-0238">DNA-binding</keyword>
<protein>
    <recommendedName>
        <fullName evidence="5">Bifunctional protein PutA</fullName>
    </recommendedName>
    <domain>
        <recommendedName>
            <fullName evidence="5">Proline dehydrogenase</fullName>
            <ecNumber evidence="5">1.5.5.2</ecNumber>
        </recommendedName>
        <alternativeName>
            <fullName evidence="5">Proline oxidase</fullName>
        </alternativeName>
    </domain>
    <domain>
        <recommendedName>
            <fullName evidence="5">Delta-1-pyrroline-5-carboxylate dehydrogenase</fullName>
            <shortName evidence="5">P5C dehydrogenase</shortName>
            <ecNumber evidence="5">1.2.1.88</ecNumber>
        </recommendedName>
        <alternativeName>
            <fullName evidence="5">L-glutamate gamma-semialdehyde dehydrogenase</fullName>
        </alternativeName>
    </domain>
</protein>
<evidence type="ECO:0000259" key="6">
    <source>
        <dbReference type="Pfam" id="PF00171"/>
    </source>
</evidence>
<evidence type="ECO:0000256" key="2">
    <source>
        <dbReference type="ARBA" id="ARBA00023002"/>
    </source>
</evidence>
<dbReference type="InterPro" id="IPR024082">
    <property type="entry name" value="PRODH_PutA_dom_II"/>
</dbReference>
<dbReference type="GO" id="GO:0003842">
    <property type="term" value="F:L-glutamate gamma-semialdehyde dehydrogenase activity"/>
    <property type="evidence" value="ECO:0007669"/>
    <property type="project" value="UniProtKB-EC"/>
</dbReference>
<dbReference type="NCBIfam" id="TIGR01238">
    <property type="entry name" value="D1pyr5carbox3"/>
    <property type="match status" value="1"/>
</dbReference>
<dbReference type="InterPro" id="IPR002872">
    <property type="entry name" value="Proline_DH_dom"/>
</dbReference>
<dbReference type="Gene3D" id="3.40.309.10">
    <property type="entry name" value="Aldehyde Dehydrogenase, Chain A, domain 2"/>
    <property type="match status" value="1"/>
</dbReference>
<evidence type="ECO:0000256" key="1">
    <source>
        <dbReference type="ARBA" id="ARBA00004786"/>
    </source>
</evidence>
<dbReference type="Pfam" id="PF14850">
    <property type="entry name" value="Pro_dh-DNA_bdg"/>
    <property type="match status" value="1"/>
</dbReference>
<comment type="pathway">
    <text evidence="1 5">Amino-acid degradation; L-proline degradation into L-glutamate; L-glutamate from L-proline: step 2/2.</text>
</comment>
<evidence type="ECO:0000256" key="3">
    <source>
        <dbReference type="ARBA" id="ARBA00023027"/>
    </source>
</evidence>
<name>A0ABV4TQA7_9GAMM</name>
<dbReference type="EMBL" id="JBGUAW010000001">
    <property type="protein sequence ID" value="MFA9459520.1"/>
    <property type="molecule type" value="Genomic_DNA"/>
</dbReference>
<evidence type="ECO:0000313" key="11">
    <source>
        <dbReference type="Proteomes" id="UP001575181"/>
    </source>
</evidence>
<feature type="domain" description="Aldehyde dehydrogenase" evidence="6">
    <location>
        <begin position="567"/>
        <end position="1025"/>
    </location>
</feature>
<keyword evidence="5" id="KW-0274">FAD</keyword>
<comment type="similarity">
    <text evidence="5">In the N-terminal section; belongs to the proline dehydrogenase family.</text>
</comment>
<dbReference type="Gene3D" id="3.20.20.220">
    <property type="match status" value="1"/>
</dbReference>
<dbReference type="PIRSF" id="PIRSF000197">
    <property type="entry name" value="Bifunct_PutA"/>
    <property type="match status" value="1"/>
</dbReference>
<keyword evidence="5" id="KW-0642">Proline metabolism</keyword>
<dbReference type="EC" id="1.5.5.2" evidence="5"/>
<dbReference type="InterPro" id="IPR016163">
    <property type="entry name" value="Ald_DH_C"/>
</dbReference>
<dbReference type="InterPro" id="IPR050485">
    <property type="entry name" value="Proline_metab_enzyme"/>
</dbReference>
<evidence type="ECO:0000256" key="5">
    <source>
        <dbReference type="PIRNR" id="PIRNR000197"/>
    </source>
</evidence>
<comment type="similarity">
    <text evidence="5">In the C-terminal section; belongs to the aldehyde dehydrogenase family.</text>
</comment>
<gene>
    <name evidence="10" type="primary">putA</name>
    <name evidence="10" type="ORF">ACERLL_01600</name>
</gene>
<dbReference type="InterPro" id="IPR015590">
    <property type="entry name" value="Aldehyde_DH_dom"/>
</dbReference>
<dbReference type="NCBIfam" id="NF008869">
    <property type="entry name" value="PRK11904.1"/>
    <property type="match status" value="1"/>
</dbReference>
<keyword evidence="2 5" id="KW-0560">Oxidoreductase</keyword>
<dbReference type="InterPro" id="IPR041349">
    <property type="entry name" value="PRODH"/>
</dbReference>
<dbReference type="PANTHER" id="PTHR42862:SF1">
    <property type="entry name" value="DELTA-1-PYRROLINE-5-CARBOXYLATE DEHYDROGENASE 2, ISOFORM A-RELATED"/>
    <property type="match status" value="1"/>
</dbReference>
<keyword evidence="5" id="KW-0285">Flavoprotein</keyword>
<dbReference type="SUPFAM" id="SSF51730">
    <property type="entry name" value="FAD-linked oxidoreductase"/>
    <property type="match status" value="1"/>
</dbReference>
<sequence length="1044" mass="112157">MPTILGLSLPERDAARRAVTAAHLPPEGPAVETLAELAAFDEPARQRIRERGATLVERIRERPNPLDSFLHEYDLSSQEGVLLMCLAEGLLRIPDTETADRLIHDKLGSADWDRHLGHSASLLVNASTWGLMLTGRLVGLSPGLDSRPSGLLGPILGRSSEPVVRSALKQAMHLLARQFVMGRHIGEALQRARTGENRRYRHSFDMLGEAAVSETDAQAYISAYRRAAYAAGMATEAGQPLLARPGISIKLSALHPRFERSQSLRVREELTPRLLDLLYRARTAGIPVTVDAEEAERLEPSLDVLEAAFRDPELADWEGVGLAVQAYQKRALPVLDWVGEQAGRRGARIPVRLVKGAYWDTEIKRAQQEGLSDYPVFTRKTHTDISYLACARRLAELGGRVFPQFATHNAHTIAAVYELMGAEADYEFQRLHGMGAGLYDTVVDGWGLPCRVYAPVGGHRELLPYLVRRLLENGANSSFINRIADKRAEPEALLADPVETWRSGDTEGPALPLPRDIYPDRANSAGLPRDDPDVLAQLDGTLRTAWAGAPWRATPRIDGRRLPGSEHAVTAPADHRITAGTVAEAGAEQATAAMAGAAEAFPAWCRTPVEERASILERAADRIETERAGLMARIIREGGRTVPDALAEVREAADFCRYYAAMARDQLAERPLPGPTGERNALRAEGRGAFLCISPWNFPAAIFTGQIAAALVAGNTVVAKPARATPLTAMRIIELLAEAGVPDSALQFLPGPSGALGPAILGDPRLAGVALTGGTGTARHIQHALAERDGPLVPLIAETGGVNALIADSSALPEQVARDVVRSAFNSAGQRCSALRVLFLQEEVADAMLAAIAGATAELRVGDPARLDTDLGPVIDENARAELAEHARRLDAEARLVAWTDPLPGAPPGSFFGPRIYELPELEALPGEVFGPILHVVRYRAGELDRVIAAINGTGYGLTLGVHSRVEETARYVAERANAGNVYINRDIIGSVVGVQPFGGRGLSGTGPKAGGPHYLTRFLHEKTVTDNIAAVGGNATLLGGRYG</sequence>
<dbReference type="InterPro" id="IPR016160">
    <property type="entry name" value="Ald_DH_CS_CYS"/>
</dbReference>
<evidence type="ECO:0000256" key="4">
    <source>
        <dbReference type="ARBA" id="ARBA00048142"/>
    </source>
</evidence>
<keyword evidence="11" id="KW-1185">Reference proteome</keyword>
<dbReference type="SUPFAM" id="SSF81935">
    <property type="entry name" value="N-terminal domain of bifunctional PutA protein"/>
    <property type="match status" value="1"/>
</dbReference>
<dbReference type="Pfam" id="PF01619">
    <property type="entry name" value="Pro_dh"/>
    <property type="match status" value="1"/>
</dbReference>
<evidence type="ECO:0000259" key="9">
    <source>
        <dbReference type="Pfam" id="PF18327"/>
    </source>
</evidence>
<keyword evidence="5" id="KW-0805">Transcription regulation</keyword>
<dbReference type="InterPro" id="IPR029041">
    <property type="entry name" value="FAD-linked_oxidoreductase-like"/>
</dbReference>
<dbReference type="GO" id="GO:0004657">
    <property type="term" value="F:proline dehydrogenase activity"/>
    <property type="evidence" value="ECO:0007669"/>
    <property type="project" value="UniProtKB-EC"/>
</dbReference>
<dbReference type="Proteomes" id="UP001575181">
    <property type="component" value="Unassembled WGS sequence"/>
</dbReference>
<dbReference type="Pfam" id="PF18327">
    <property type="entry name" value="PRODH"/>
    <property type="match status" value="1"/>
</dbReference>
<dbReference type="PANTHER" id="PTHR42862">
    <property type="entry name" value="DELTA-1-PYRROLINE-5-CARBOXYLATE DEHYDROGENASE 1, ISOFORM A-RELATED"/>
    <property type="match status" value="1"/>
</dbReference>
<organism evidence="10 11">
    <name type="scientific">Thiohalorhabdus methylotrophus</name>
    <dbReference type="NCBI Taxonomy" id="3242694"/>
    <lineage>
        <taxon>Bacteria</taxon>
        <taxon>Pseudomonadati</taxon>
        <taxon>Pseudomonadota</taxon>
        <taxon>Gammaproteobacteria</taxon>
        <taxon>Thiohalorhabdales</taxon>
        <taxon>Thiohalorhabdaceae</taxon>
        <taxon>Thiohalorhabdus</taxon>
    </lineage>
</organism>
<comment type="caution">
    <text evidence="10">The sequence shown here is derived from an EMBL/GenBank/DDBJ whole genome shotgun (WGS) entry which is preliminary data.</text>
</comment>
<evidence type="ECO:0000313" key="10">
    <source>
        <dbReference type="EMBL" id="MFA9459520.1"/>
    </source>
</evidence>
<feature type="domain" description="Proline dehydrogenase PutA" evidence="8">
    <location>
        <begin position="66"/>
        <end position="179"/>
    </location>
</feature>
<reference evidence="10 11" key="1">
    <citation type="submission" date="2024-08" db="EMBL/GenBank/DDBJ databases">
        <title>Whole-genome sequencing of halo(alkali)philic microorganisms from hypersaline lakes.</title>
        <authorList>
            <person name="Sorokin D.Y."/>
            <person name="Merkel A.Y."/>
            <person name="Messina E."/>
            <person name="Yakimov M."/>
        </authorList>
    </citation>
    <scope>NUCLEOTIDE SEQUENCE [LARGE SCALE GENOMIC DNA]</scope>
    <source>
        <strain evidence="10 11">Cl-TMA</strain>
    </source>
</reference>
<keyword evidence="5" id="KW-0804">Transcription</keyword>
<accession>A0ABV4TQA7</accession>
<dbReference type="PROSITE" id="PS00070">
    <property type="entry name" value="ALDEHYDE_DEHYDR_CYS"/>
    <property type="match status" value="1"/>
</dbReference>
<feature type="domain" description="Proline dehydrogenase" evidence="7">
    <location>
        <begin position="188"/>
        <end position="482"/>
    </location>
</feature>
<comment type="function">
    <text evidence="5">Oxidizes proline to glutamate for use as a carbon and nitrogen source.</text>
</comment>
<keyword evidence="5" id="KW-0678">Repressor</keyword>
<evidence type="ECO:0000259" key="7">
    <source>
        <dbReference type="Pfam" id="PF01619"/>
    </source>
</evidence>
<dbReference type="InterPro" id="IPR005933">
    <property type="entry name" value="PutA_C"/>
</dbReference>
<dbReference type="SUPFAM" id="SSF53720">
    <property type="entry name" value="ALDH-like"/>
    <property type="match status" value="1"/>
</dbReference>
<keyword evidence="3 5" id="KW-0520">NAD</keyword>
<dbReference type="Pfam" id="PF00171">
    <property type="entry name" value="Aldedh"/>
    <property type="match status" value="1"/>
</dbReference>
<comment type="catalytic activity">
    <reaction evidence="5">
        <text>L-proline + a quinone = (S)-1-pyrroline-5-carboxylate + a quinol + H(+)</text>
        <dbReference type="Rhea" id="RHEA:23784"/>
        <dbReference type="ChEBI" id="CHEBI:15378"/>
        <dbReference type="ChEBI" id="CHEBI:17388"/>
        <dbReference type="ChEBI" id="CHEBI:24646"/>
        <dbReference type="ChEBI" id="CHEBI:60039"/>
        <dbReference type="ChEBI" id="CHEBI:132124"/>
        <dbReference type="EC" id="1.5.5.2"/>
    </reaction>
</comment>
<comment type="cofactor">
    <cofactor evidence="5">
        <name>FAD</name>
        <dbReference type="ChEBI" id="CHEBI:57692"/>
    </cofactor>
</comment>
<feature type="domain" description="Proline utilization A proline dehydrogenase N-terminal" evidence="9">
    <location>
        <begin position="15"/>
        <end position="60"/>
    </location>
</feature>
<dbReference type="InterPro" id="IPR024089">
    <property type="entry name" value="PRODH_PutA_dom_I/II"/>
</dbReference>
<evidence type="ECO:0000259" key="8">
    <source>
        <dbReference type="Pfam" id="PF14850"/>
    </source>
</evidence>
<comment type="catalytic activity">
    <reaction evidence="4 5">
        <text>L-glutamate 5-semialdehyde + NAD(+) + H2O = L-glutamate + NADH + 2 H(+)</text>
        <dbReference type="Rhea" id="RHEA:30235"/>
        <dbReference type="ChEBI" id="CHEBI:15377"/>
        <dbReference type="ChEBI" id="CHEBI:15378"/>
        <dbReference type="ChEBI" id="CHEBI:29985"/>
        <dbReference type="ChEBI" id="CHEBI:57540"/>
        <dbReference type="ChEBI" id="CHEBI:57945"/>
        <dbReference type="ChEBI" id="CHEBI:58066"/>
        <dbReference type="EC" id="1.2.1.88"/>
    </reaction>
</comment>
<dbReference type="Gene3D" id="3.40.605.10">
    <property type="entry name" value="Aldehyde Dehydrogenase, Chain A, domain 1"/>
    <property type="match status" value="1"/>
</dbReference>
<dbReference type="RefSeq" id="WP_373654305.1">
    <property type="nucleotide sequence ID" value="NZ_JBGUAW010000001.1"/>
</dbReference>
<comment type="pathway">
    <text evidence="5">Amino-acid degradation; L-proline degradation into L-glutamate; L-glutamate from L-proline: step 1/2.</text>
</comment>
<dbReference type="CDD" id="cd07125">
    <property type="entry name" value="ALDH_PutA-P5CDH"/>
    <property type="match status" value="1"/>
</dbReference>
<dbReference type="Gene3D" id="1.20.5.460">
    <property type="entry name" value="Single helix bin"/>
    <property type="match status" value="1"/>
</dbReference>
<dbReference type="InterPro" id="IPR016161">
    <property type="entry name" value="Ald_DH/histidinol_DH"/>
</dbReference>
<dbReference type="EC" id="1.2.1.88" evidence="5"/>
<dbReference type="InterPro" id="IPR016162">
    <property type="entry name" value="Ald_DH_N"/>
</dbReference>
<proteinExistence type="inferred from homology"/>